<sequence>MGFLNLLIAALEPVVEVLLVTAVGLLLAIDRIDLLGPNARRSLNHIVFYVFNPALIVANLSDTITFTSLVKLWFMPVNILLTFIIGSALAWILIKITRTPPHLQSLVIGCCSAGNLGNLLLIIVPAVCEESNSPFGDSSTCSTNGEAYASLSMAVGSIYIWTYVYVLMSMNVKDSTTSIKSSGETSEMFSETCTEALLPSDNGSTSDDSANQDELPHTIFGVPFLDTTIHRIKNVTAKIKLKMVFAPSTIAAAVGFIIGTASPIRKLIIGDSAPLRVIYSSASLLGEASIPSVTLIIGANLLGGLQRSGISFSVIIGIIAVRFIFLPLLGVVVVKAAHHFGMVGSDSLYQFILLLQFSLPPGVAVGTITQLFQTSVSECSVIMLWTYAVASLAITLWTTFYMWLLS</sequence>
<evidence type="ECO:0000313" key="1">
    <source>
        <dbReference type="EMBL" id="KAJ0040195.1"/>
    </source>
</evidence>
<protein>
    <submittedName>
        <fullName evidence="1">Uncharacterized protein</fullName>
    </submittedName>
</protein>
<keyword evidence="2" id="KW-1185">Reference proteome</keyword>
<gene>
    <name evidence="1" type="ORF">Pint_28768</name>
</gene>
<name>A0ACC0YR72_9ROSI</name>
<reference evidence="2" key="1">
    <citation type="journal article" date="2023" name="G3 (Bethesda)">
        <title>Genome assembly and association tests identify interacting loci associated with vigor, precocity, and sex in interspecific pistachio rootstocks.</title>
        <authorList>
            <person name="Palmer W."/>
            <person name="Jacygrad E."/>
            <person name="Sagayaradj S."/>
            <person name="Cavanaugh K."/>
            <person name="Han R."/>
            <person name="Bertier L."/>
            <person name="Beede B."/>
            <person name="Kafkas S."/>
            <person name="Golino D."/>
            <person name="Preece J."/>
            <person name="Michelmore R."/>
        </authorList>
    </citation>
    <scope>NUCLEOTIDE SEQUENCE [LARGE SCALE GENOMIC DNA]</scope>
</reference>
<dbReference type="EMBL" id="CM047740">
    <property type="protein sequence ID" value="KAJ0040195.1"/>
    <property type="molecule type" value="Genomic_DNA"/>
</dbReference>
<evidence type="ECO:0000313" key="2">
    <source>
        <dbReference type="Proteomes" id="UP001163603"/>
    </source>
</evidence>
<accession>A0ACC0YR72</accession>
<comment type="caution">
    <text evidence="1">The sequence shown here is derived from an EMBL/GenBank/DDBJ whole genome shotgun (WGS) entry which is preliminary data.</text>
</comment>
<organism evidence="1 2">
    <name type="scientific">Pistacia integerrima</name>
    <dbReference type="NCBI Taxonomy" id="434235"/>
    <lineage>
        <taxon>Eukaryota</taxon>
        <taxon>Viridiplantae</taxon>
        <taxon>Streptophyta</taxon>
        <taxon>Embryophyta</taxon>
        <taxon>Tracheophyta</taxon>
        <taxon>Spermatophyta</taxon>
        <taxon>Magnoliopsida</taxon>
        <taxon>eudicotyledons</taxon>
        <taxon>Gunneridae</taxon>
        <taxon>Pentapetalae</taxon>
        <taxon>rosids</taxon>
        <taxon>malvids</taxon>
        <taxon>Sapindales</taxon>
        <taxon>Anacardiaceae</taxon>
        <taxon>Pistacia</taxon>
    </lineage>
</organism>
<dbReference type="Proteomes" id="UP001163603">
    <property type="component" value="Chromosome 5"/>
</dbReference>
<proteinExistence type="predicted"/>